<accession>A6G8V0</accession>
<protein>
    <recommendedName>
        <fullName evidence="2">IgGFc-binding protein N-terminal domain-containing protein</fullName>
    </recommendedName>
</protein>
<comment type="caution">
    <text evidence="3">The sequence shown here is derived from an EMBL/GenBank/DDBJ whole genome shotgun (WGS) entry which is preliminary data.</text>
</comment>
<feature type="domain" description="IgGFc-binding protein N-terminal" evidence="2">
    <location>
        <begin position="223"/>
        <end position="520"/>
    </location>
</feature>
<dbReference type="InterPro" id="IPR035234">
    <property type="entry name" value="IgGFc-bd_N"/>
</dbReference>
<feature type="compositionally biased region" description="Acidic residues" evidence="1">
    <location>
        <begin position="64"/>
        <end position="103"/>
    </location>
</feature>
<dbReference type="Pfam" id="PF17517">
    <property type="entry name" value="IgGFc_binding"/>
    <property type="match status" value="1"/>
</dbReference>
<sequence>MPVEPSKLWRSRGHSPPRSQSPSDEQSTEESEGCQAGTLGCPCIEGLCLMGLMCEEGICVEAEADTSDESSSDTSDEGSSDTSDEGSSDTSDESSSDTSDESSESTTTGGEGNTCDAPNGAFGCEFQAVKLPVRDGSYLDTWSLDIVVGNPGPDDAEVEVEVRQGGVWTTIHGPLLVPAGELYTFYNYGNEDLVPPGLHEGLAYRVRSTAPIVAHQIGATQGATNLMPSATWGWDYLSVDFTELRNMVVVLAKTDSTTVLIQPSQDLTAGPEVPAGSAPFQVLMDEGDALALYRPQAGSLQGMAITSDPNHPVAVLTSSYGTHFAANSQEQLLDRAHMSTTHLAFTTPTKLPYAVGQSASYRVYAPEPALINIDAPRETQVIPGSPVALANPGSVELYLGSWTEPQLGEALLTTSVPTALLTRSEASFDPYFNTSSALSVPPDLLAARYGVPVVDDDPDFPQVVVVTYPTGSIHTFDGQVEAPALEPHEFVDGWSIARYVLPPGMYVLESDEPVAATIGGRSWALSAGAAL</sequence>
<keyword evidence="4" id="KW-1185">Reference proteome</keyword>
<name>A6G8V0_9BACT</name>
<organism evidence="3 4">
    <name type="scientific">Plesiocystis pacifica SIR-1</name>
    <dbReference type="NCBI Taxonomy" id="391625"/>
    <lineage>
        <taxon>Bacteria</taxon>
        <taxon>Pseudomonadati</taxon>
        <taxon>Myxococcota</taxon>
        <taxon>Polyangia</taxon>
        <taxon>Nannocystales</taxon>
        <taxon>Nannocystaceae</taxon>
        <taxon>Plesiocystis</taxon>
    </lineage>
</organism>
<dbReference type="Proteomes" id="UP000005801">
    <property type="component" value="Unassembled WGS sequence"/>
</dbReference>
<evidence type="ECO:0000259" key="2">
    <source>
        <dbReference type="Pfam" id="PF17517"/>
    </source>
</evidence>
<feature type="region of interest" description="Disordered" evidence="1">
    <location>
        <begin position="64"/>
        <end position="116"/>
    </location>
</feature>
<dbReference type="AlphaFoldDB" id="A6G8V0"/>
<evidence type="ECO:0000313" key="4">
    <source>
        <dbReference type="Proteomes" id="UP000005801"/>
    </source>
</evidence>
<evidence type="ECO:0000256" key="1">
    <source>
        <dbReference type="SAM" id="MobiDB-lite"/>
    </source>
</evidence>
<feature type="region of interest" description="Disordered" evidence="1">
    <location>
        <begin position="1"/>
        <end position="36"/>
    </location>
</feature>
<dbReference type="EMBL" id="ABCS01000041">
    <property type="protein sequence ID" value="EDM77760.1"/>
    <property type="molecule type" value="Genomic_DNA"/>
</dbReference>
<gene>
    <name evidence="3" type="ORF">PPSIR1_38886</name>
</gene>
<dbReference type="OrthoDB" id="5524783at2"/>
<reference evidence="3 4" key="1">
    <citation type="submission" date="2007-06" db="EMBL/GenBank/DDBJ databases">
        <authorList>
            <person name="Shimkets L."/>
            <person name="Ferriera S."/>
            <person name="Johnson J."/>
            <person name="Kravitz S."/>
            <person name="Beeson K."/>
            <person name="Sutton G."/>
            <person name="Rogers Y.-H."/>
            <person name="Friedman R."/>
            <person name="Frazier M."/>
            <person name="Venter J.C."/>
        </authorList>
    </citation>
    <scope>NUCLEOTIDE SEQUENCE [LARGE SCALE GENOMIC DNA]</scope>
    <source>
        <strain evidence="3 4">SIR-1</strain>
    </source>
</reference>
<proteinExistence type="predicted"/>
<evidence type="ECO:0000313" key="3">
    <source>
        <dbReference type="EMBL" id="EDM77760.1"/>
    </source>
</evidence>